<dbReference type="Proteomes" id="UP000693946">
    <property type="component" value="Linkage Group LG20"/>
</dbReference>
<proteinExistence type="predicted"/>
<organism evidence="1 2">
    <name type="scientific">Solea senegalensis</name>
    <name type="common">Senegalese sole</name>
    <dbReference type="NCBI Taxonomy" id="28829"/>
    <lineage>
        <taxon>Eukaryota</taxon>
        <taxon>Metazoa</taxon>
        <taxon>Chordata</taxon>
        <taxon>Craniata</taxon>
        <taxon>Vertebrata</taxon>
        <taxon>Euteleostomi</taxon>
        <taxon>Actinopterygii</taxon>
        <taxon>Neopterygii</taxon>
        <taxon>Teleostei</taxon>
        <taxon>Neoteleostei</taxon>
        <taxon>Acanthomorphata</taxon>
        <taxon>Carangaria</taxon>
        <taxon>Pleuronectiformes</taxon>
        <taxon>Pleuronectoidei</taxon>
        <taxon>Soleidae</taxon>
        <taxon>Solea</taxon>
    </lineage>
</organism>
<protein>
    <submittedName>
        <fullName evidence="1">Uncharacterized protein</fullName>
    </submittedName>
</protein>
<gene>
    <name evidence="1" type="ORF">JOB18_015984</name>
</gene>
<accession>A0AAV6R5U8</accession>
<comment type="caution">
    <text evidence="1">The sequence shown here is derived from an EMBL/GenBank/DDBJ whole genome shotgun (WGS) entry which is preliminary data.</text>
</comment>
<evidence type="ECO:0000313" key="2">
    <source>
        <dbReference type="Proteomes" id="UP000693946"/>
    </source>
</evidence>
<sequence length="77" mass="8744">MSTIVMIGCREHSSLLPTEQATPPETHTRSLKRGAEKYPGTVRLYCHDRTPQLYPRNLRTVVAWPSKVRVMLLAALL</sequence>
<dbReference type="EMBL" id="JAGKHQ010000013">
    <property type="protein sequence ID" value="KAG7500335.1"/>
    <property type="molecule type" value="Genomic_DNA"/>
</dbReference>
<keyword evidence="2" id="KW-1185">Reference proteome</keyword>
<reference evidence="1 2" key="1">
    <citation type="journal article" date="2021" name="Sci. Rep.">
        <title>Chromosome anchoring in Senegalese sole (Solea senegalensis) reveals sex-associated markers and genome rearrangements in flatfish.</title>
        <authorList>
            <person name="Guerrero-Cozar I."/>
            <person name="Gomez-Garrido J."/>
            <person name="Berbel C."/>
            <person name="Martinez-Blanch J.F."/>
            <person name="Alioto T."/>
            <person name="Claros M.G."/>
            <person name="Gagnaire P.A."/>
            <person name="Manchado M."/>
        </authorList>
    </citation>
    <scope>NUCLEOTIDE SEQUENCE [LARGE SCALE GENOMIC DNA]</scope>
    <source>
        <strain evidence="1">Sse05_10M</strain>
    </source>
</reference>
<name>A0AAV6R5U8_SOLSE</name>
<dbReference type="AlphaFoldDB" id="A0AAV6R5U8"/>
<evidence type="ECO:0000313" key="1">
    <source>
        <dbReference type="EMBL" id="KAG7500335.1"/>
    </source>
</evidence>